<dbReference type="Gene3D" id="1.10.287.110">
    <property type="entry name" value="DnaJ domain"/>
    <property type="match status" value="1"/>
</dbReference>
<dbReference type="CDD" id="cd06257">
    <property type="entry name" value="DnaJ"/>
    <property type="match status" value="1"/>
</dbReference>
<protein>
    <submittedName>
        <fullName evidence="2">TerB family tellurite resistance protein</fullName>
    </submittedName>
</protein>
<dbReference type="SMART" id="SM00271">
    <property type="entry name" value="DnaJ"/>
    <property type="match status" value="1"/>
</dbReference>
<dbReference type="InterPro" id="IPR036869">
    <property type="entry name" value="J_dom_sf"/>
</dbReference>
<dbReference type="SUPFAM" id="SSF46565">
    <property type="entry name" value="Chaperone J-domain"/>
    <property type="match status" value="1"/>
</dbReference>
<dbReference type="InterPro" id="IPR007791">
    <property type="entry name" value="DjlA_N"/>
</dbReference>
<reference evidence="2 3" key="1">
    <citation type="submission" date="2022-03" db="EMBL/GenBank/DDBJ databases">
        <title>Novel taxa within the pig intestine.</title>
        <authorList>
            <person name="Wylensek D."/>
            <person name="Bishof K."/>
            <person name="Afrizal A."/>
            <person name="Clavel T."/>
        </authorList>
    </citation>
    <scope>NUCLEOTIDE SEQUENCE [LARGE SCALE GENOMIC DNA]</scope>
    <source>
        <strain evidence="2 3">CLA-KB-P66</strain>
    </source>
</reference>
<evidence type="ECO:0000313" key="3">
    <source>
        <dbReference type="Proteomes" id="UP001275932"/>
    </source>
</evidence>
<accession>A0ABU4WHE3</accession>
<dbReference type="Pfam" id="PF00226">
    <property type="entry name" value="DnaJ"/>
    <property type="match status" value="1"/>
</dbReference>
<dbReference type="SUPFAM" id="SSF158682">
    <property type="entry name" value="TerB-like"/>
    <property type="match status" value="1"/>
</dbReference>
<keyword evidence="3" id="KW-1185">Reference proteome</keyword>
<evidence type="ECO:0000259" key="1">
    <source>
        <dbReference type="PROSITE" id="PS50076"/>
    </source>
</evidence>
<dbReference type="InterPro" id="IPR029024">
    <property type="entry name" value="TerB-like"/>
</dbReference>
<dbReference type="EMBL" id="JALBUT010000008">
    <property type="protein sequence ID" value="MDX8415970.1"/>
    <property type="molecule type" value="Genomic_DNA"/>
</dbReference>
<dbReference type="PRINTS" id="PR00625">
    <property type="entry name" value="JDOMAIN"/>
</dbReference>
<feature type="domain" description="J" evidence="1">
    <location>
        <begin position="181"/>
        <end position="245"/>
    </location>
</feature>
<dbReference type="InterPro" id="IPR001623">
    <property type="entry name" value="DnaJ_domain"/>
</dbReference>
<dbReference type="PROSITE" id="PS50076">
    <property type="entry name" value="DNAJ_2"/>
    <property type="match status" value="1"/>
</dbReference>
<sequence length="245" mass="26457">MTGKIIGGIIGAMVAGPWGAVIGATIGHFSIDSKSGEGAGQNQFLILMCEASAKIAKSKGVIKKEEIAELESIFKELRLDSEARKRAIGYFRSAKNSPRSLNEIAEDFAAHFPSLDARQTFITVLIRIALADGALQSEEMRELRMACAALKIDPSILSGLGGTRNSSSSAHSSSESQDLAEAYAVLGVKPDASLDEIKTIYRKKCKDLHPDVLRSKGLGEFAMKAIEAELVKVNDAYERIMKARR</sequence>
<dbReference type="Pfam" id="PF05099">
    <property type="entry name" value="TerB"/>
    <property type="match status" value="1"/>
</dbReference>
<name>A0ABU4WHE3_9BACT</name>
<evidence type="ECO:0000313" key="2">
    <source>
        <dbReference type="EMBL" id="MDX8415970.1"/>
    </source>
</evidence>
<organism evidence="2 3">
    <name type="scientific">Intestinicryptomonas porci</name>
    <dbReference type="NCBI Taxonomy" id="2926320"/>
    <lineage>
        <taxon>Bacteria</taxon>
        <taxon>Pseudomonadati</taxon>
        <taxon>Verrucomicrobiota</taxon>
        <taxon>Opitutia</taxon>
        <taxon>Opitutales</taxon>
        <taxon>Intestinicryptomonaceae</taxon>
        <taxon>Intestinicryptomonas</taxon>
    </lineage>
</organism>
<dbReference type="Gene3D" id="1.10.3680.10">
    <property type="entry name" value="TerB-like"/>
    <property type="match status" value="1"/>
</dbReference>
<dbReference type="Proteomes" id="UP001275932">
    <property type="component" value="Unassembled WGS sequence"/>
</dbReference>
<proteinExistence type="predicted"/>
<gene>
    <name evidence="2" type="ORF">MOX91_07255</name>
</gene>
<comment type="caution">
    <text evidence="2">The sequence shown here is derived from an EMBL/GenBank/DDBJ whole genome shotgun (WGS) entry which is preliminary data.</text>
</comment>
<dbReference type="RefSeq" id="WP_370397424.1">
    <property type="nucleotide sequence ID" value="NZ_JALBUT010000008.1"/>
</dbReference>